<dbReference type="AlphaFoldDB" id="A0A3N4KBI1"/>
<name>A0A3N4KBI1_9PEZI</name>
<evidence type="ECO:0000313" key="5">
    <source>
        <dbReference type="Proteomes" id="UP000276215"/>
    </source>
</evidence>
<feature type="chain" id="PRO_5018124308" evidence="3">
    <location>
        <begin position="24"/>
        <end position="207"/>
    </location>
</feature>
<evidence type="ECO:0000256" key="2">
    <source>
        <dbReference type="SAM" id="Phobius"/>
    </source>
</evidence>
<accession>A0A3N4KBI1</accession>
<gene>
    <name evidence="4" type="ORF">L873DRAFT_228539</name>
</gene>
<keyword evidence="2" id="KW-1133">Transmembrane helix</keyword>
<dbReference type="Proteomes" id="UP000276215">
    <property type="component" value="Unassembled WGS sequence"/>
</dbReference>
<dbReference type="OrthoDB" id="5405829at2759"/>
<evidence type="ECO:0000256" key="1">
    <source>
        <dbReference type="SAM" id="MobiDB-lite"/>
    </source>
</evidence>
<dbReference type="PROSITE" id="PS51257">
    <property type="entry name" value="PROKAR_LIPOPROTEIN"/>
    <property type="match status" value="1"/>
</dbReference>
<keyword evidence="5" id="KW-1185">Reference proteome</keyword>
<feature type="signal peptide" evidence="3">
    <location>
        <begin position="1"/>
        <end position="23"/>
    </location>
</feature>
<keyword evidence="3" id="KW-0732">Signal</keyword>
<feature type="region of interest" description="Disordered" evidence="1">
    <location>
        <begin position="115"/>
        <end position="138"/>
    </location>
</feature>
<keyword evidence="2" id="KW-0472">Membrane</keyword>
<feature type="compositionally biased region" description="Polar residues" evidence="1">
    <location>
        <begin position="121"/>
        <end position="135"/>
    </location>
</feature>
<proteinExistence type="predicted"/>
<protein>
    <submittedName>
        <fullName evidence="4">Uncharacterized protein</fullName>
    </submittedName>
</protein>
<dbReference type="EMBL" id="ML120363">
    <property type="protein sequence ID" value="RPB03295.1"/>
    <property type="molecule type" value="Genomic_DNA"/>
</dbReference>
<feature type="transmembrane region" description="Helical" evidence="2">
    <location>
        <begin position="79"/>
        <end position="102"/>
    </location>
</feature>
<evidence type="ECO:0000313" key="4">
    <source>
        <dbReference type="EMBL" id="RPB03295.1"/>
    </source>
</evidence>
<organism evidence="4 5">
    <name type="scientific">Choiromyces venosus 120613-1</name>
    <dbReference type="NCBI Taxonomy" id="1336337"/>
    <lineage>
        <taxon>Eukaryota</taxon>
        <taxon>Fungi</taxon>
        <taxon>Dikarya</taxon>
        <taxon>Ascomycota</taxon>
        <taxon>Pezizomycotina</taxon>
        <taxon>Pezizomycetes</taxon>
        <taxon>Pezizales</taxon>
        <taxon>Tuberaceae</taxon>
        <taxon>Choiromyces</taxon>
    </lineage>
</organism>
<keyword evidence="2" id="KW-0812">Transmembrane</keyword>
<sequence>MRANFTWVLLFALSCCNIFLASGHPVSPVDPSVACSGNSAPRLASLLRRSIVPRDNSSITTSDGNGNNGGHDTLLEANVTAAIAVAIALGILLVLVGLMSAFRMGWSKGLEYQKEGPKLGSTESTDPPTDPSVTWTGEPPIIRGMSERDMNSLYNAAVGSPGRHSFRPGKGVYEIRDGPKRGRTRNGHVSACVVALDKGKAADIGTW</sequence>
<reference evidence="4 5" key="1">
    <citation type="journal article" date="2018" name="Nat. Ecol. Evol.">
        <title>Pezizomycetes genomes reveal the molecular basis of ectomycorrhizal truffle lifestyle.</title>
        <authorList>
            <person name="Murat C."/>
            <person name="Payen T."/>
            <person name="Noel B."/>
            <person name="Kuo A."/>
            <person name="Morin E."/>
            <person name="Chen J."/>
            <person name="Kohler A."/>
            <person name="Krizsan K."/>
            <person name="Balestrini R."/>
            <person name="Da Silva C."/>
            <person name="Montanini B."/>
            <person name="Hainaut M."/>
            <person name="Levati E."/>
            <person name="Barry K.W."/>
            <person name="Belfiori B."/>
            <person name="Cichocki N."/>
            <person name="Clum A."/>
            <person name="Dockter R.B."/>
            <person name="Fauchery L."/>
            <person name="Guy J."/>
            <person name="Iotti M."/>
            <person name="Le Tacon F."/>
            <person name="Lindquist E.A."/>
            <person name="Lipzen A."/>
            <person name="Malagnac F."/>
            <person name="Mello A."/>
            <person name="Molinier V."/>
            <person name="Miyauchi S."/>
            <person name="Poulain J."/>
            <person name="Riccioni C."/>
            <person name="Rubini A."/>
            <person name="Sitrit Y."/>
            <person name="Splivallo R."/>
            <person name="Traeger S."/>
            <person name="Wang M."/>
            <person name="Zifcakova L."/>
            <person name="Wipf D."/>
            <person name="Zambonelli A."/>
            <person name="Paolocci F."/>
            <person name="Nowrousian M."/>
            <person name="Ottonello S."/>
            <person name="Baldrian P."/>
            <person name="Spatafora J.W."/>
            <person name="Henrissat B."/>
            <person name="Nagy L.G."/>
            <person name="Aury J.M."/>
            <person name="Wincker P."/>
            <person name="Grigoriev I.V."/>
            <person name="Bonfante P."/>
            <person name="Martin F.M."/>
        </authorList>
    </citation>
    <scope>NUCLEOTIDE SEQUENCE [LARGE SCALE GENOMIC DNA]</scope>
    <source>
        <strain evidence="4 5">120613-1</strain>
    </source>
</reference>
<evidence type="ECO:0000256" key="3">
    <source>
        <dbReference type="SAM" id="SignalP"/>
    </source>
</evidence>